<dbReference type="Pfam" id="PF00012">
    <property type="entry name" value="HSP70"/>
    <property type="match status" value="1"/>
</dbReference>
<dbReference type="OMA" id="MSANCAM"/>
<sequence length="599" mass="68560">MSSKHPKNMSENCTWFCSIDIGTSYSGYAFAPRKNLTTKSCFIYGIWEYETSSHKIPTTLLFDQNEKFVAFGHAADKKYTKLCEKKENDKWFYFRDFKMELYNCDVSKDLLIRDIHEKSFKAQQIFVESIRFLRKHFLDKFESRNYDILEDDVCFILTVPAIWSDAAKQFMKEAAIEAEISETRLMMAYEPEAAAVFCKRLTRDLMAANDNPVHFAIQQSYIVVDLGGGTVDITVQKISSTGILHNLYKASGGEWGGNKINKAFMKLLDQLFGSYTIQKLCEVNMEDFFDLIRKIETAKREVTTDETETVKIDIPLSLLEIHSEICKLTGLDCLNKAIEDAELQDKIEAKLGKIFIKNAYFLECFQTICKKTVDLIKPIIQNEQQGNKKITIILVGGFSESEVVQSIYKSTFPEHNIKIPFEAGLAVLKGAVIYGFDSRIIDTRICPYTYGIKLERRFNPSIDNPSKTFMKGDQLYTDDCFDKFFEFDEPLAVGTKRSIEVHFNHDDENLSCDLTDYKEIEVFSSSEKSPLYTTDPTCRLHGKIRVPPPKGMWPEKVKGRVEIEVIGVDNFRITYIDDTDSSSASGTIDFLSTYTAVDK</sequence>
<dbReference type="GO" id="GO:0140662">
    <property type="term" value="F:ATP-dependent protein folding chaperone"/>
    <property type="evidence" value="ECO:0007669"/>
    <property type="project" value="InterPro"/>
</dbReference>
<proteinExistence type="inferred from homology"/>
<reference evidence="4" key="1">
    <citation type="submission" date="2022-08" db="UniProtKB">
        <authorList>
            <consortium name="EnsemblMetazoa"/>
        </authorList>
    </citation>
    <scope>IDENTIFICATION</scope>
    <source>
        <strain evidence="4">05x7-T-G4-1.051#20</strain>
    </source>
</reference>
<dbReference type="GeneID" id="105340491"/>
<comment type="similarity">
    <text evidence="1">Belongs to the heat shock protein 70 family.</text>
</comment>
<dbReference type="OrthoDB" id="6141908at2759"/>
<dbReference type="AlphaFoldDB" id="A0A8W8NHB7"/>
<dbReference type="CDD" id="cd10229">
    <property type="entry name" value="ASKHA_NBD_HSP70_HSPA12"/>
    <property type="match status" value="1"/>
</dbReference>
<protein>
    <recommendedName>
        <fullName evidence="6">Heat shock 70 kDa protein 12B</fullName>
    </recommendedName>
</protein>
<evidence type="ECO:0000256" key="2">
    <source>
        <dbReference type="ARBA" id="ARBA00022741"/>
    </source>
</evidence>
<dbReference type="KEGG" id="crg:105340491"/>
<dbReference type="InterPro" id="IPR013126">
    <property type="entry name" value="Hsp_70_fam"/>
</dbReference>
<dbReference type="Proteomes" id="UP000005408">
    <property type="component" value="Unassembled WGS sequence"/>
</dbReference>
<evidence type="ECO:0000256" key="1">
    <source>
        <dbReference type="ARBA" id="ARBA00007381"/>
    </source>
</evidence>
<evidence type="ECO:0000313" key="5">
    <source>
        <dbReference type="Proteomes" id="UP000005408"/>
    </source>
</evidence>
<name>A0A8W8NHB7_MAGGI</name>
<dbReference type="PANTHER" id="PTHR14187">
    <property type="entry name" value="ALPHA KINASE/ELONGATION FACTOR 2 KINASE"/>
    <property type="match status" value="1"/>
</dbReference>
<evidence type="ECO:0000256" key="3">
    <source>
        <dbReference type="ARBA" id="ARBA00022840"/>
    </source>
</evidence>
<accession>A0A8W8NHB7</accession>
<dbReference type="Gene3D" id="3.30.420.40">
    <property type="match status" value="2"/>
</dbReference>
<organism evidence="4 5">
    <name type="scientific">Magallana gigas</name>
    <name type="common">Pacific oyster</name>
    <name type="synonym">Crassostrea gigas</name>
    <dbReference type="NCBI Taxonomy" id="29159"/>
    <lineage>
        <taxon>Eukaryota</taxon>
        <taxon>Metazoa</taxon>
        <taxon>Spiralia</taxon>
        <taxon>Lophotrochozoa</taxon>
        <taxon>Mollusca</taxon>
        <taxon>Bivalvia</taxon>
        <taxon>Autobranchia</taxon>
        <taxon>Pteriomorphia</taxon>
        <taxon>Ostreida</taxon>
        <taxon>Ostreoidea</taxon>
        <taxon>Ostreidae</taxon>
        <taxon>Magallana</taxon>
    </lineage>
</organism>
<keyword evidence="3" id="KW-0067">ATP-binding</keyword>
<dbReference type="InterPro" id="IPR043129">
    <property type="entry name" value="ATPase_NBD"/>
</dbReference>
<keyword evidence="2" id="KW-0547">Nucleotide-binding</keyword>
<keyword evidence="5" id="KW-1185">Reference proteome</keyword>
<evidence type="ECO:0008006" key="6">
    <source>
        <dbReference type="Google" id="ProtNLM"/>
    </source>
</evidence>
<dbReference type="SUPFAM" id="SSF53067">
    <property type="entry name" value="Actin-like ATPase domain"/>
    <property type="match status" value="2"/>
</dbReference>
<dbReference type="GO" id="GO:0005524">
    <property type="term" value="F:ATP binding"/>
    <property type="evidence" value="ECO:0007669"/>
    <property type="project" value="UniProtKB-KW"/>
</dbReference>
<dbReference type="EnsemblMetazoa" id="G5810.2">
    <property type="protein sequence ID" value="G5810.2:cds"/>
    <property type="gene ID" value="G5810"/>
</dbReference>
<evidence type="ECO:0000313" key="4">
    <source>
        <dbReference type="EnsemblMetazoa" id="G5810.2:cds"/>
    </source>
</evidence>
<dbReference type="RefSeq" id="XP_011444852.1">
    <property type="nucleotide sequence ID" value="XM_011446550.4"/>
</dbReference>
<dbReference type="PANTHER" id="PTHR14187:SF5">
    <property type="entry name" value="HEAT SHOCK 70 KDA PROTEIN 12A"/>
    <property type="match status" value="1"/>
</dbReference>